<proteinExistence type="predicted"/>
<dbReference type="Pfam" id="PF00117">
    <property type="entry name" value="GATase"/>
    <property type="match status" value="1"/>
</dbReference>
<dbReference type="InterPro" id="IPR029062">
    <property type="entry name" value="Class_I_gatase-like"/>
</dbReference>
<evidence type="ECO:0000313" key="3">
    <source>
        <dbReference type="Proteomes" id="UP000650477"/>
    </source>
</evidence>
<organism evidence="2 3">
    <name type="scientific">Morganella morganii</name>
    <name type="common">Proteus morganii</name>
    <dbReference type="NCBI Taxonomy" id="582"/>
    <lineage>
        <taxon>Bacteria</taxon>
        <taxon>Pseudomonadati</taxon>
        <taxon>Pseudomonadota</taxon>
        <taxon>Gammaproteobacteria</taxon>
        <taxon>Enterobacterales</taxon>
        <taxon>Morganellaceae</taxon>
        <taxon>Morganella</taxon>
    </lineage>
</organism>
<dbReference type="PROSITE" id="PS51273">
    <property type="entry name" value="GATASE_TYPE_1"/>
    <property type="match status" value="1"/>
</dbReference>
<dbReference type="EMBL" id="PKLF01000010">
    <property type="protein sequence ID" value="MBE8613180.1"/>
    <property type="molecule type" value="Genomic_DNA"/>
</dbReference>
<dbReference type="AlphaFoldDB" id="A0A447J4B1"/>
<dbReference type="InterPro" id="IPR017926">
    <property type="entry name" value="GATASE"/>
</dbReference>
<dbReference type="SUPFAM" id="SSF52317">
    <property type="entry name" value="Class I glutamine amidotransferase-like"/>
    <property type="match status" value="1"/>
</dbReference>
<feature type="domain" description="Glutamine amidotransferase" evidence="1">
    <location>
        <begin position="23"/>
        <end position="183"/>
    </location>
</feature>
<accession>A0A447J4B1</accession>
<dbReference type="Proteomes" id="UP000650477">
    <property type="component" value="Unassembled WGS sequence"/>
</dbReference>
<reference evidence="2" key="1">
    <citation type="submission" date="2017-12" db="EMBL/GenBank/DDBJ databases">
        <title>Genome sequencing and analysis.</title>
        <authorList>
            <person name="Huang Y.-T."/>
        </authorList>
    </citation>
    <scope>NUCLEOTIDE SEQUENCE</scope>
    <source>
        <strain evidence="2">VGH116</strain>
    </source>
</reference>
<comment type="caution">
    <text evidence="2">The sequence shown here is derived from an EMBL/GenBank/DDBJ whole genome shotgun (WGS) entry which is preliminary data.</text>
</comment>
<sequence>MRVHFIIHDYFEAPGAYEYWARKNNYDVTFTRLYEGDKLPDSISGIDFLIIMGGPQNPETTTAQCSYFDSKKEQAFIANAINSNKVVIGVCLGAQLIGEALGAPYTQSPEKEFGKFTIHMTNAGKRSQLFSHFGDSLGVGHWHYDMPGLTEGAQIIAFSAGCPRQIIEYTKRVYGFQCHMELTRDVVEYLILNGENDLKSAAGFRFVDTPSAIRRHSYSEMNEKLITFLDKLVLSVNPVKPKVRTKSETA</sequence>
<dbReference type="PANTHER" id="PTHR42695:SF5">
    <property type="entry name" value="GLUTAMINE AMIDOTRANSFERASE YLR126C-RELATED"/>
    <property type="match status" value="1"/>
</dbReference>
<dbReference type="NCBIfam" id="NF006098">
    <property type="entry name" value="PRK08250.1"/>
    <property type="match status" value="1"/>
</dbReference>
<dbReference type="EC" id="6.3.5.2" evidence="2"/>
<dbReference type="CDD" id="cd01741">
    <property type="entry name" value="GATase1_1"/>
    <property type="match status" value="1"/>
</dbReference>
<evidence type="ECO:0000259" key="1">
    <source>
        <dbReference type="Pfam" id="PF00117"/>
    </source>
</evidence>
<dbReference type="RefSeq" id="WP_036417569.1">
    <property type="nucleotide sequence ID" value="NZ_ABMOGV020000003.1"/>
</dbReference>
<dbReference type="GO" id="GO:0005829">
    <property type="term" value="C:cytosol"/>
    <property type="evidence" value="ECO:0007669"/>
    <property type="project" value="TreeGrafter"/>
</dbReference>
<dbReference type="GO" id="GO:0003922">
    <property type="term" value="F:GMP synthase (glutamine-hydrolyzing) activity"/>
    <property type="evidence" value="ECO:0007669"/>
    <property type="project" value="UniProtKB-EC"/>
</dbReference>
<name>A0A447J4B1_MORMO</name>
<protein>
    <submittedName>
        <fullName evidence="2">GMP synthase</fullName>
        <ecNumber evidence="2">6.3.5.2</ecNumber>
    </submittedName>
</protein>
<evidence type="ECO:0000313" key="2">
    <source>
        <dbReference type="EMBL" id="MBE8613180.1"/>
    </source>
</evidence>
<keyword evidence="2" id="KW-0436">Ligase</keyword>
<dbReference type="Gene3D" id="3.40.50.880">
    <property type="match status" value="1"/>
</dbReference>
<gene>
    <name evidence="2" type="ORF">CYG68_12295</name>
</gene>
<dbReference type="FunFam" id="3.40.50.880:FF:000033">
    <property type="entry name" value="Glutamine amidotransferase class-I"/>
    <property type="match status" value="1"/>
</dbReference>
<dbReference type="PANTHER" id="PTHR42695">
    <property type="entry name" value="GLUTAMINE AMIDOTRANSFERASE YLR126C-RELATED"/>
    <property type="match status" value="1"/>
</dbReference>
<dbReference type="InterPro" id="IPR044992">
    <property type="entry name" value="ChyE-like"/>
</dbReference>